<comment type="caution">
    <text evidence="14">Lacks conserved residue(s) required for the propagation of feature annotation.</text>
</comment>
<feature type="active site" evidence="14">
    <location>
        <position position="446"/>
    </location>
</feature>
<evidence type="ECO:0000256" key="8">
    <source>
        <dbReference type="ARBA" id="ARBA00022801"/>
    </source>
</evidence>
<keyword evidence="11 14" id="KW-1133">Transmembrane helix</keyword>
<sequence>MQTRIKINWIIVALFVAFLVFVGILLWYFLRGNALTLDQFQLETLLRDGKLPGNSSDTVSKIDGVQVQFFDHTTYITGFLGINGKVKRFEATVSGTATGGFYHDVIEKLFRKDKDGKGFDINPTIISELVPFWKTFLISMFPILVLVGGSFWLFSKMNKMGAGGGMSPFSMGKSRAKIRTSDTRFTDVAGIKEEKLELEEVVHFLKFPQKYAQMGARVPKGVLLVGPPGTGKTLLAKAVAGEAGVPFFSISGSEFEEVFVGVGASRIREMFTTAKKSAPCIIFIDEIDAVGRKRASASTATNEQTLNQLLVEMDGFETNLGVIIMAATNRADVLDEALLRPGRFDRQISLSWPDIKEREAILRLHARNKNISPKVNFQRIAERTPGFSGAQLENVLNEATLLAVRHNKTVIGLVEIDEAIDRVVGGPAKTSRVITDMDKKIVSYHEAGHALIGLKLEYASKVQKVTIIPRGQAGGYTIMTPKEDTMFYSKVHLRATITGYLGGRASEEIMFGNANITTGAHDDLEKATNIARKMITEYGMSSELGLVQFESPRNEYSPFAANKFSDDIASKIDGEIKKLLDVCYIEAVATIKKYKDTLELIAKSLMTLETITAEQIEYIDKYNKLPIEVIEMQKEMQKNSKNPFKEDNESNDKKEDNNSGTDDDTISVVPKKK</sequence>
<dbReference type="SUPFAM" id="SSF52540">
    <property type="entry name" value="P-loop containing nucleoside triphosphate hydrolases"/>
    <property type="match status" value="1"/>
</dbReference>
<evidence type="ECO:0000256" key="2">
    <source>
        <dbReference type="ARBA" id="ARBA00010044"/>
    </source>
</evidence>
<dbReference type="EC" id="3.4.24.-" evidence="14"/>
<comment type="function">
    <text evidence="14">Acts as a processive, ATP-dependent zinc metallopeptidase for both cytoplasmic and membrane proteins. Plays a role in the quality control of integral membrane proteins.</text>
</comment>
<dbReference type="InterPro" id="IPR000642">
    <property type="entry name" value="Peptidase_M41"/>
</dbReference>
<feature type="compositionally biased region" description="Basic and acidic residues" evidence="16">
    <location>
        <begin position="636"/>
        <end position="657"/>
    </location>
</feature>
<evidence type="ECO:0000256" key="9">
    <source>
        <dbReference type="ARBA" id="ARBA00022833"/>
    </source>
</evidence>
<evidence type="ECO:0000256" key="3">
    <source>
        <dbReference type="ARBA" id="ARBA00022475"/>
    </source>
</evidence>
<dbReference type="Proteomes" id="UP001163387">
    <property type="component" value="Chromosome"/>
</dbReference>
<evidence type="ECO:0000313" key="18">
    <source>
        <dbReference type="EMBL" id="BDT02404.1"/>
    </source>
</evidence>
<dbReference type="CDD" id="cd19501">
    <property type="entry name" value="RecA-like_FtsH"/>
    <property type="match status" value="1"/>
</dbReference>
<dbReference type="InterPro" id="IPR037219">
    <property type="entry name" value="Peptidase_M41-like"/>
</dbReference>
<feature type="binding site" evidence="14">
    <location>
        <position position="449"/>
    </location>
    <ligand>
        <name>Zn(2+)</name>
        <dbReference type="ChEBI" id="CHEBI:29105"/>
        <note>catalytic</note>
    </ligand>
</feature>
<evidence type="ECO:0000256" key="5">
    <source>
        <dbReference type="ARBA" id="ARBA00022692"/>
    </source>
</evidence>
<accession>A0ABM8BRZ7</accession>
<keyword evidence="19" id="KW-1185">Reference proteome</keyword>
<keyword evidence="7 14" id="KW-0547">Nucleotide-binding</keyword>
<evidence type="ECO:0000256" key="14">
    <source>
        <dbReference type="HAMAP-Rule" id="MF_01458"/>
    </source>
</evidence>
<feature type="region of interest" description="Disordered" evidence="16">
    <location>
        <begin position="636"/>
        <end position="673"/>
    </location>
</feature>
<evidence type="ECO:0000313" key="19">
    <source>
        <dbReference type="Proteomes" id="UP001163387"/>
    </source>
</evidence>
<keyword evidence="8 14" id="KW-0378">Hydrolase</keyword>
<dbReference type="InterPro" id="IPR027417">
    <property type="entry name" value="P-loop_NTPase"/>
</dbReference>
<keyword evidence="12 14" id="KW-0482">Metalloprotease</keyword>
<dbReference type="InterPro" id="IPR005936">
    <property type="entry name" value="FtsH"/>
</dbReference>
<evidence type="ECO:0000256" key="15">
    <source>
        <dbReference type="RuleBase" id="RU003651"/>
    </source>
</evidence>
<evidence type="ECO:0000256" key="6">
    <source>
        <dbReference type="ARBA" id="ARBA00022723"/>
    </source>
</evidence>
<comment type="similarity">
    <text evidence="14">In the central section; belongs to the AAA ATPase family.</text>
</comment>
<comment type="subcellular location">
    <subcellularLocation>
        <location evidence="14">Cell membrane</location>
        <topology evidence="14">Multi-pass membrane protein</topology>
        <orientation evidence="14">Cytoplasmic side</orientation>
    </subcellularLocation>
    <subcellularLocation>
        <location evidence="1">Membrane</location>
    </subcellularLocation>
</comment>
<dbReference type="PANTHER" id="PTHR23076:SF97">
    <property type="entry name" value="ATP-DEPENDENT ZINC METALLOPROTEASE YME1L1"/>
    <property type="match status" value="1"/>
</dbReference>
<dbReference type="Gene3D" id="3.40.50.300">
    <property type="entry name" value="P-loop containing nucleotide triphosphate hydrolases"/>
    <property type="match status" value="1"/>
</dbReference>
<comment type="similarity">
    <text evidence="15">Belongs to the AAA ATPase family.</text>
</comment>
<dbReference type="RefSeq" id="WP_281748775.1">
    <property type="nucleotide sequence ID" value="NZ_AP026933.1"/>
</dbReference>
<dbReference type="SMART" id="SM00382">
    <property type="entry name" value="AAA"/>
    <property type="match status" value="1"/>
</dbReference>
<protein>
    <recommendedName>
        <fullName evidence="14">ATP-dependent zinc metalloprotease FtsH</fullName>
        <ecNumber evidence="14">3.4.24.-</ecNumber>
    </recommendedName>
</protein>
<dbReference type="InterPro" id="IPR003593">
    <property type="entry name" value="AAA+_ATPase"/>
</dbReference>
<organism evidence="18 19">
    <name type="scientific">Spiroplasma ixodetis</name>
    <dbReference type="NCBI Taxonomy" id="2141"/>
    <lineage>
        <taxon>Bacteria</taxon>
        <taxon>Bacillati</taxon>
        <taxon>Mycoplasmatota</taxon>
        <taxon>Mollicutes</taxon>
        <taxon>Entomoplasmatales</taxon>
        <taxon>Spiroplasmataceae</taxon>
        <taxon>Spiroplasma</taxon>
    </lineage>
</organism>
<evidence type="ECO:0000256" key="11">
    <source>
        <dbReference type="ARBA" id="ARBA00022989"/>
    </source>
</evidence>
<evidence type="ECO:0000256" key="16">
    <source>
        <dbReference type="SAM" id="MobiDB-lite"/>
    </source>
</evidence>
<dbReference type="Pfam" id="PF00004">
    <property type="entry name" value="AAA"/>
    <property type="match status" value="1"/>
</dbReference>
<comment type="similarity">
    <text evidence="2 14">In the C-terminal section; belongs to the peptidase M41 family.</text>
</comment>
<dbReference type="Gene3D" id="1.20.58.760">
    <property type="entry name" value="Peptidase M41"/>
    <property type="match status" value="1"/>
</dbReference>
<dbReference type="PROSITE" id="PS00674">
    <property type="entry name" value="AAA"/>
    <property type="match status" value="1"/>
</dbReference>
<comment type="subunit">
    <text evidence="14">Homohexamer.</text>
</comment>
<dbReference type="Gene3D" id="1.10.8.60">
    <property type="match status" value="1"/>
</dbReference>
<comment type="cofactor">
    <cofactor evidence="14">
        <name>Zn(2+)</name>
        <dbReference type="ChEBI" id="CHEBI:29105"/>
    </cofactor>
    <text evidence="14">Binds 1 zinc ion per subunit.</text>
</comment>
<proteinExistence type="inferred from homology"/>
<dbReference type="Pfam" id="PF17862">
    <property type="entry name" value="AAA_lid_3"/>
    <property type="match status" value="1"/>
</dbReference>
<evidence type="ECO:0000259" key="17">
    <source>
        <dbReference type="SMART" id="SM00382"/>
    </source>
</evidence>
<dbReference type="SUPFAM" id="SSF140990">
    <property type="entry name" value="FtsH protease domain-like"/>
    <property type="match status" value="1"/>
</dbReference>
<dbReference type="HAMAP" id="MF_01458">
    <property type="entry name" value="FtsH"/>
    <property type="match status" value="1"/>
</dbReference>
<feature type="domain" description="AAA+ ATPase" evidence="17">
    <location>
        <begin position="218"/>
        <end position="354"/>
    </location>
</feature>
<dbReference type="InterPro" id="IPR003959">
    <property type="entry name" value="ATPase_AAA_core"/>
</dbReference>
<keyword evidence="13 14" id="KW-0472">Membrane</keyword>
<dbReference type="NCBIfam" id="TIGR01241">
    <property type="entry name" value="FtsH_fam"/>
    <property type="match status" value="1"/>
</dbReference>
<gene>
    <name evidence="14 18" type="primary">ftsH</name>
    <name evidence="18" type="ORF">SHM_00500</name>
</gene>
<reference evidence="18 19" key="1">
    <citation type="journal article" date="2022" name="Front. Microbiol.">
        <title>Male-killing mechanisms vary between Spiroplasma species.</title>
        <authorList>
            <person name="Arai H."/>
            <person name="Inoue M."/>
            <person name="Kageyama D."/>
        </authorList>
    </citation>
    <scope>NUCLEOTIDE SEQUENCE [LARGE SCALE GENOMIC DNA]</scope>
    <source>
        <strain evidence="19">sHm</strain>
    </source>
</reference>
<dbReference type="InterPro" id="IPR003960">
    <property type="entry name" value="ATPase_AAA_CS"/>
</dbReference>
<keyword evidence="6 14" id="KW-0479">Metal-binding</keyword>
<dbReference type="InterPro" id="IPR041569">
    <property type="entry name" value="AAA_lid_3"/>
</dbReference>
<evidence type="ECO:0000256" key="13">
    <source>
        <dbReference type="ARBA" id="ARBA00023136"/>
    </source>
</evidence>
<name>A0ABM8BRZ7_9MOLU</name>
<feature type="binding site" evidence="14">
    <location>
        <position position="523"/>
    </location>
    <ligand>
        <name>Zn(2+)</name>
        <dbReference type="ChEBI" id="CHEBI:29105"/>
        <note>catalytic</note>
    </ligand>
</feature>
<keyword evidence="4 14" id="KW-0645">Protease</keyword>
<feature type="binding site" evidence="14">
    <location>
        <position position="445"/>
    </location>
    <ligand>
        <name>Zn(2+)</name>
        <dbReference type="ChEBI" id="CHEBI:29105"/>
        <note>catalytic</note>
    </ligand>
</feature>
<dbReference type="PANTHER" id="PTHR23076">
    <property type="entry name" value="METALLOPROTEASE M41 FTSH"/>
    <property type="match status" value="1"/>
</dbReference>
<keyword evidence="9 14" id="KW-0862">Zinc</keyword>
<feature type="binding site" evidence="14">
    <location>
        <begin position="226"/>
        <end position="233"/>
    </location>
    <ligand>
        <name>ATP</name>
        <dbReference type="ChEBI" id="CHEBI:30616"/>
    </ligand>
</feature>
<feature type="transmembrane region" description="Helical" evidence="14">
    <location>
        <begin position="7"/>
        <end position="30"/>
    </location>
</feature>
<keyword evidence="5 14" id="KW-0812">Transmembrane</keyword>
<evidence type="ECO:0000256" key="4">
    <source>
        <dbReference type="ARBA" id="ARBA00022670"/>
    </source>
</evidence>
<evidence type="ECO:0000256" key="1">
    <source>
        <dbReference type="ARBA" id="ARBA00004370"/>
    </source>
</evidence>
<dbReference type="GO" id="GO:0008237">
    <property type="term" value="F:metallopeptidase activity"/>
    <property type="evidence" value="ECO:0007669"/>
    <property type="project" value="UniProtKB-KW"/>
</dbReference>
<keyword evidence="3 14" id="KW-1003">Cell membrane</keyword>
<evidence type="ECO:0000256" key="10">
    <source>
        <dbReference type="ARBA" id="ARBA00022840"/>
    </source>
</evidence>
<evidence type="ECO:0000256" key="7">
    <source>
        <dbReference type="ARBA" id="ARBA00022741"/>
    </source>
</evidence>
<dbReference type="EMBL" id="AP026933">
    <property type="protein sequence ID" value="BDT02404.1"/>
    <property type="molecule type" value="Genomic_DNA"/>
</dbReference>
<evidence type="ECO:0000256" key="12">
    <source>
        <dbReference type="ARBA" id="ARBA00023049"/>
    </source>
</evidence>
<keyword evidence="10 14" id="KW-0067">ATP-binding</keyword>
<dbReference type="Pfam" id="PF01434">
    <property type="entry name" value="Peptidase_M41"/>
    <property type="match status" value="1"/>
</dbReference>